<dbReference type="SUPFAM" id="SSF52200">
    <property type="entry name" value="Toll/Interleukin receptor TIR domain"/>
    <property type="match status" value="1"/>
</dbReference>
<dbReference type="GO" id="GO:0061809">
    <property type="term" value="F:NAD+ nucleosidase activity, cyclic ADP-ribose generating"/>
    <property type="evidence" value="ECO:0007669"/>
    <property type="project" value="UniProtKB-EC"/>
</dbReference>
<dbReference type="FunFam" id="3.40.50.10140:FF:000007">
    <property type="entry name" value="Disease resistance protein (TIR-NBS-LRR class)"/>
    <property type="match status" value="1"/>
</dbReference>
<dbReference type="AlphaFoldDB" id="A0A0B2SDB1"/>
<dbReference type="EC" id="3.2.2.6" evidence="1"/>
<dbReference type="GO" id="GO:0007165">
    <property type="term" value="P:signal transduction"/>
    <property type="evidence" value="ECO:0007669"/>
    <property type="project" value="InterPro"/>
</dbReference>
<name>A0A0B2SDB1_GLYSO</name>
<organism evidence="8">
    <name type="scientific">Glycine soja</name>
    <name type="common">Wild soybean</name>
    <dbReference type="NCBI Taxonomy" id="3848"/>
    <lineage>
        <taxon>Eukaryota</taxon>
        <taxon>Viridiplantae</taxon>
        <taxon>Streptophyta</taxon>
        <taxon>Embryophyta</taxon>
        <taxon>Tracheophyta</taxon>
        <taxon>Spermatophyta</taxon>
        <taxon>Magnoliopsida</taxon>
        <taxon>eudicotyledons</taxon>
        <taxon>Gunneridae</taxon>
        <taxon>Pentapetalae</taxon>
        <taxon>rosids</taxon>
        <taxon>fabids</taxon>
        <taxon>Fabales</taxon>
        <taxon>Fabaceae</taxon>
        <taxon>Papilionoideae</taxon>
        <taxon>50 kb inversion clade</taxon>
        <taxon>NPAAA clade</taxon>
        <taxon>indigoferoid/millettioid clade</taxon>
        <taxon>Phaseoleae</taxon>
        <taxon>Glycine</taxon>
        <taxon>Glycine subgen. Soja</taxon>
    </lineage>
</organism>
<comment type="catalytic activity">
    <reaction evidence="6">
        <text>NAD(+) + H2O = ADP-D-ribose + nicotinamide + H(+)</text>
        <dbReference type="Rhea" id="RHEA:16301"/>
        <dbReference type="ChEBI" id="CHEBI:15377"/>
        <dbReference type="ChEBI" id="CHEBI:15378"/>
        <dbReference type="ChEBI" id="CHEBI:17154"/>
        <dbReference type="ChEBI" id="CHEBI:57540"/>
        <dbReference type="ChEBI" id="CHEBI:57967"/>
        <dbReference type="EC" id="3.2.2.6"/>
    </reaction>
    <physiologicalReaction direction="left-to-right" evidence="6">
        <dbReference type="Rhea" id="RHEA:16302"/>
    </physiologicalReaction>
</comment>
<accession>A0A0B2SDB1</accession>
<protein>
    <recommendedName>
        <fullName evidence="1">ADP-ribosyl cyclase/cyclic ADP-ribose hydrolase</fullName>
        <ecNumber evidence="1">3.2.2.6</ecNumber>
    </recommendedName>
</protein>
<evidence type="ECO:0000256" key="3">
    <source>
        <dbReference type="ARBA" id="ARBA00022737"/>
    </source>
</evidence>
<dbReference type="PANTHER" id="PTHR32009">
    <property type="entry name" value="TMV RESISTANCE PROTEIN N-LIKE"/>
    <property type="match status" value="1"/>
</dbReference>
<dbReference type="EMBL" id="KN643921">
    <property type="protein sequence ID" value="KHN43085.1"/>
    <property type="molecule type" value="Genomic_DNA"/>
</dbReference>
<feature type="domain" description="TIR" evidence="7">
    <location>
        <begin position="20"/>
        <end position="158"/>
    </location>
</feature>
<keyword evidence="2" id="KW-0433">Leucine-rich repeat</keyword>
<dbReference type="Pfam" id="PF20160">
    <property type="entry name" value="C-JID"/>
    <property type="match status" value="1"/>
</dbReference>
<dbReference type="Gene3D" id="3.40.50.10140">
    <property type="entry name" value="Toll/interleukin-1 receptor homology (TIR) domain"/>
    <property type="match status" value="1"/>
</dbReference>
<evidence type="ECO:0000256" key="5">
    <source>
        <dbReference type="ARBA" id="ARBA00023027"/>
    </source>
</evidence>
<evidence type="ECO:0000256" key="6">
    <source>
        <dbReference type="ARBA" id="ARBA00047304"/>
    </source>
</evidence>
<keyword evidence="4" id="KW-0378">Hydrolase</keyword>
<dbReference type="InterPro" id="IPR045344">
    <property type="entry name" value="C-JID"/>
</dbReference>
<evidence type="ECO:0000313" key="8">
    <source>
        <dbReference type="EMBL" id="KHN43085.1"/>
    </source>
</evidence>
<keyword evidence="3" id="KW-0677">Repeat</keyword>
<proteinExistence type="predicted"/>
<dbReference type="GO" id="GO:0006950">
    <property type="term" value="P:response to stress"/>
    <property type="evidence" value="ECO:0007669"/>
    <property type="project" value="UniProtKB-ARBA"/>
</dbReference>
<evidence type="ECO:0000256" key="1">
    <source>
        <dbReference type="ARBA" id="ARBA00011982"/>
    </source>
</evidence>
<evidence type="ECO:0000259" key="7">
    <source>
        <dbReference type="PROSITE" id="PS50104"/>
    </source>
</evidence>
<reference evidence="8" key="1">
    <citation type="submission" date="2014-07" db="EMBL/GenBank/DDBJ databases">
        <title>Identification of a novel salt tolerance gene in wild soybean by whole-genome sequencing.</title>
        <authorList>
            <person name="Lam H.-M."/>
            <person name="Qi X."/>
            <person name="Li M.-W."/>
            <person name="Liu X."/>
            <person name="Xie M."/>
            <person name="Ni M."/>
            <person name="Xu X."/>
        </authorList>
    </citation>
    <scope>NUCLEOTIDE SEQUENCE [LARGE SCALE GENOMIC DNA]</scope>
    <source>
        <tissue evidence="8">Root</tissue>
    </source>
</reference>
<gene>
    <name evidence="8" type="ORF">glysoja_043375</name>
</gene>
<dbReference type="Proteomes" id="UP000053555">
    <property type="component" value="Unassembled WGS sequence"/>
</dbReference>
<sequence>MNYFGSLKCSVSSSSSDAIKKYDVFVSFRGEDTGNNFTAFLLQALRRKGINAFKDDENLKKGEFIEPELREAIEGSRIFIVVFSKNYASSNWCLGELAHICYCIETSRRPVLPIFYDVDPLEVRKQSGCYEKAFVEHEERFVEDSKKMKEVHRWREALKQVANFKSGWDIRNKIEVIIPGSEIPSWFNNRHEGSLISIDPSSIVQRDNNCIGVVCCAVFSAGHQRRNFSVMSPPKTNGVFPANVPVVLEGDLITDNLDHLGLFFFTLAQFFKTCSWNTPNPGDVKWEFEIRDQKGFDVKVKNCGYRWVYEKDLHPSQLTMMHTEC</sequence>
<dbReference type="Pfam" id="PF01582">
    <property type="entry name" value="TIR"/>
    <property type="match status" value="1"/>
</dbReference>
<keyword evidence="5" id="KW-0520">NAD</keyword>
<dbReference type="PANTHER" id="PTHR32009:SF39">
    <property type="entry name" value="TIR DOMAIN-CONTAINING PROTEIN"/>
    <property type="match status" value="1"/>
</dbReference>
<dbReference type="InterPro" id="IPR000157">
    <property type="entry name" value="TIR_dom"/>
</dbReference>
<evidence type="ECO:0000256" key="4">
    <source>
        <dbReference type="ARBA" id="ARBA00022801"/>
    </source>
</evidence>
<dbReference type="InterPro" id="IPR035897">
    <property type="entry name" value="Toll_tir_struct_dom_sf"/>
</dbReference>
<evidence type="ECO:0000256" key="2">
    <source>
        <dbReference type="ARBA" id="ARBA00022614"/>
    </source>
</evidence>
<dbReference type="SMART" id="SM00255">
    <property type="entry name" value="TIR"/>
    <property type="match status" value="1"/>
</dbReference>
<dbReference type="PROSITE" id="PS50104">
    <property type="entry name" value="TIR"/>
    <property type="match status" value="1"/>
</dbReference>